<organism evidence="1 2">
    <name type="scientific">Saezia sanguinis</name>
    <dbReference type="NCBI Taxonomy" id="1965230"/>
    <lineage>
        <taxon>Bacteria</taxon>
        <taxon>Pseudomonadati</taxon>
        <taxon>Pseudomonadota</taxon>
        <taxon>Betaproteobacteria</taxon>
        <taxon>Burkholderiales</taxon>
        <taxon>Saeziaceae</taxon>
        <taxon>Saezia</taxon>
    </lineage>
</organism>
<protein>
    <submittedName>
        <fullName evidence="1">Molybdenum-pterin-binding protein MopA</fullName>
    </submittedName>
</protein>
<reference evidence="1 2" key="1">
    <citation type="submission" date="2018-01" db="EMBL/GenBank/DDBJ databases">
        <title>Saezia sanguinis gen. nov., sp. nov., in the order Burkholderiales isolated from human blood.</title>
        <authorList>
            <person name="Medina-Pascual M.J."/>
            <person name="Valdezate S."/>
            <person name="Monzon S."/>
            <person name="Cuesta I."/>
            <person name="Carrasco G."/>
            <person name="Villalon P."/>
            <person name="Saez-Nieto J.A."/>
        </authorList>
    </citation>
    <scope>NUCLEOTIDE SEQUENCE [LARGE SCALE GENOMIC DNA]</scope>
    <source>
        <strain evidence="1 2">CNM695-12</strain>
    </source>
</reference>
<evidence type="ECO:0000313" key="2">
    <source>
        <dbReference type="Proteomes" id="UP000286947"/>
    </source>
</evidence>
<dbReference type="Proteomes" id="UP000286947">
    <property type="component" value="Unassembled WGS sequence"/>
</dbReference>
<accession>A0A433S9T4</accession>
<dbReference type="PANTHER" id="PTHR30432">
    <property type="entry name" value="TRANSCRIPTIONAL REGULATOR MODE"/>
    <property type="match status" value="1"/>
</dbReference>
<name>A0A433S9T4_9BURK</name>
<keyword evidence="2" id="KW-1185">Reference proteome</keyword>
<dbReference type="InterPro" id="IPR051815">
    <property type="entry name" value="Molybdate_resp_trans_reg"/>
</dbReference>
<dbReference type="SUPFAM" id="SSF46785">
    <property type="entry name" value="Winged helix' DNA-binding domain"/>
    <property type="match status" value="1"/>
</dbReference>
<proteinExistence type="predicted"/>
<comment type="caution">
    <text evidence="1">The sequence shown here is derived from an EMBL/GenBank/DDBJ whole genome shotgun (WGS) entry which is preliminary data.</text>
</comment>
<evidence type="ECO:0000313" key="1">
    <source>
        <dbReference type="EMBL" id="RUS65507.1"/>
    </source>
</evidence>
<gene>
    <name evidence="1" type="primary">mopA_2</name>
    <name evidence="1" type="ORF">CUZ56_02964</name>
</gene>
<dbReference type="InterPro" id="IPR036390">
    <property type="entry name" value="WH_DNA-bd_sf"/>
</dbReference>
<dbReference type="AlphaFoldDB" id="A0A433S9T4"/>
<dbReference type="PANTHER" id="PTHR30432:SF1">
    <property type="entry name" value="DNA-BINDING TRANSCRIPTIONAL DUAL REGULATOR MODE"/>
    <property type="match status" value="1"/>
</dbReference>
<sequence length="149" mass="16226">MRGDCKMKNTQDAIPEMEVQDVLEKAKSKRRSKPETPVKVRWRMRVLYGDLIAIGPGKVSLLEAVRDYGSITAAAKSLGMSYRRAWLLLNDINSALASPAIVSSHGGASGGTSQLTEVGEQVIALYRQIEQQASAANQKELSQLLGLLK</sequence>
<dbReference type="InterPro" id="IPR036388">
    <property type="entry name" value="WH-like_DNA-bd_sf"/>
</dbReference>
<dbReference type="EMBL" id="PQSP01000012">
    <property type="protein sequence ID" value="RUS65507.1"/>
    <property type="molecule type" value="Genomic_DNA"/>
</dbReference>
<dbReference type="Gene3D" id="1.10.10.10">
    <property type="entry name" value="Winged helix-like DNA-binding domain superfamily/Winged helix DNA-binding domain"/>
    <property type="match status" value="1"/>
</dbReference>